<evidence type="ECO:0000313" key="2">
    <source>
        <dbReference type="EMBL" id="PYE49453.1"/>
    </source>
</evidence>
<comment type="caution">
    <text evidence="2">The sequence shown here is derived from an EMBL/GenBank/DDBJ whole genome shotgun (WGS) entry which is preliminary data.</text>
</comment>
<gene>
    <name evidence="2" type="ORF">DES52_12347</name>
</gene>
<feature type="domain" description="PatA-like N-terminal" evidence="1">
    <location>
        <begin position="8"/>
        <end position="95"/>
    </location>
</feature>
<dbReference type="Proteomes" id="UP000248326">
    <property type="component" value="Unassembled WGS sequence"/>
</dbReference>
<proteinExistence type="predicted"/>
<organism evidence="2 3">
    <name type="scientific">Deinococcus yavapaiensis KR-236</name>
    <dbReference type="NCBI Taxonomy" id="694435"/>
    <lineage>
        <taxon>Bacteria</taxon>
        <taxon>Thermotogati</taxon>
        <taxon>Deinococcota</taxon>
        <taxon>Deinococci</taxon>
        <taxon>Deinococcales</taxon>
        <taxon>Deinococcaceae</taxon>
        <taxon>Deinococcus</taxon>
    </lineage>
</organism>
<evidence type="ECO:0000259" key="1">
    <source>
        <dbReference type="Pfam" id="PF14332"/>
    </source>
</evidence>
<dbReference type="InterPro" id="IPR025497">
    <property type="entry name" value="PatA-like_N"/>
</dbReference>
<dbReference type="RefSeq" id="WP_170131201.1">
    <property type="nucleotide sequence ID" value="NZ_QJSX01000023.1"/>
</dbReference>
<protein>
    <submittedName>
        <fullName evidence="2">Uncharacterized protein DUF4388</fullName>
    </submittedName>
</protein>
<keyword evidence="3" id="KW-1185">Reference proteome</keyword>
<dbReference type="Pfam" id="PF14332">
    <property type="entry name" value="DUF4388"/>
    <property type="match status" value="1"/>
</dbReference>
<sequence>MTARDMLGNLQDYDVAELLLLLAESGRSGVFEVTHRLGLFRLAFRDGVVQNAEFGIVRGEGALALLLREPRGSFTFVPRPVPGEASTPMLAMLLGATRLLPPPPLIFDGPAKVRDDAALKDLGLLDDEARVVREVAAGRTLGSFEEGSVERGVVARLVRLGVLAPRKVRVARLTLEVWRGGESTVALDTSIVSLWTQQLGAPPKEVLLRTDEGKVVRVPLVAVPNLGVRLLVAPDVLMRFGLQGGTSVLARPPERDDAQKHDAR</sequence>
<dbReference type="EMBL" id="QJSX01000023">
    <property type="protein sequence ID" value="PYE49453.1"/>
    <property type="molecule type" value="Genomic_DNA"/>
</dbReference>
<dbReference type="AlphaFoldDB" id="A0A318S614"/>
<reference evidence="2 3" key="1">
    <citation type="submission" date="2018-06" db="EMBL/GenBank/DDBJ databases">
        <title>Genomic Encyclopedia of Type Strains, Phase IV (KMG-IV): sequencing the most valuable type-strain genomes for metagenomic binning, comparative biology and taxonomic classification.</title>
        <authorList>
            <person name="Goeker M."/>
        </authorList>
    </citation>
    <scope>NUCLEOTIDE SEQUENCE [LARGE SCALE GENOMIC DNA]</scope>
    <source>
        <strain evidence="2 3">DSM 18048</strain>
    </source>
</reference>
<evidence type="ECO:0000313" key="3">
    <source>
        <dbReference type="Proteomes" id="UP000248326"/>
    </source>
</evidence>
<accession>A0A318S614</accession>
<name>A0A318S614_9DEIO</name>